<evidence type="ECO:0000313" key="2">
    <source>
        <dbReference type="EMBL" id="TPW34433.1"/>
    </source>
</evidence>
<name>A0A506UMS8_9PROT</name>
<dbReference type="EMBL" id="SORZ01000002">
    <property type="protein sequence ID" value="TPW34433.1"/>
    <property type="molecule type" value="Genomic_DNA"/>
</dbReference>
<evidence type="ECO:0000313" key="3">
    <source>
        <dbReference type="Proteomes" id="UP000315037"/>
    </source>
</evidence>
<proteinExistence type="predicted"/>
<dbReference type="RefSeq" id="WP_165601015.1">
    <property type="nucleotide sequence ID" value="NZ_SORZ01000002.1"/>
</dbReference>
<dbReference type="Proteomes" id="UP000315037">
    <property type="component" value="Unassembled WGS sequence"/>
</dbReference>
<feature type="region of interest" description="Disordered" evidence="1">
    <location>
        <begin position="1"/>
        <end position="20"/>
    </location>
</feature>
<accession>A0A506UMS8</accession>
<reference evidence="2 3" key="1">
    <citation type="submission" date="2019-03" db="EMBL/GenBank/DDBJ databases">
        <title>The complete genome sequence of Neokomagataea sp. Jb2 NBRC113641.</title>
        <authorList>
            <person name="Chua K.-O."/>
            <person name="Chan K.-G."/>
            <person name="See-Too W.-S."/>
        </authorList>
    </citation>
    <scope>NUCLEOTIDE SEQUENCE [LARGE SCALE GENOMIC DNA]</scope>
    <source>
        <strain evidence="2 3">Jb2</strain>
    </source>
</reference>
<organism evidence="2 3">
    <name type="scientific">Oecophyllibacter saccharovorans</name>
    <dbReference type="NCBI Taxonomy" id="2558360"/>
    <lineage>
        <taxon>Bacteria</taxon>
        <taxon>Pseudomonadati</taxon>
        <taxon>Pseudomonadota</taxon>
        <taxon>Alphaproteobacteria</taxon>
        <taxon>Acetobacterales</taxon>
        <taxon>Acetobacteraceae</taxon>
        <taxon>Oecophyllibacter</taxon>
    </lineage>
</organism>
<dbReference type="AlphaFoldDB" id="A0A506UMS8"/>
<sequence>MTESNDHNEPQNGKRNGRKRYDFEKAEHMSRAQMNIRFTGYAVENGEMSVNELAPSLLAFGKMLEAATHVIDGKETSIQVNIKAAEKGSFIVSLDIVQGIFEQVWDFFKSPDGNSLNNLLTALGFCIHGPGALVVSGIGYGLIEVIKKIRGRKIISSRTLEDGNVKLSFKEGDKEGEIIVPPKVAQLFSDPQVRNSLAKSLRPLQAPGIESMDFQMGDEKPVKITKMESEWFETEDSKEIKEENEATALLKVVGPNFEDGKWLFSEEDGGKPFSAEMRDEKFHKRVDEGEISFRAGDMLRCKILKQQIAKGSKLKNNWIILEVLDHIVPIEQSNLFDNS</sequence>
<evidence type="ECO:0000256" key="1">
    <source>
        <dbReference type="SAM" id="MobiDB-lite"/>
    </source>
</evidence>
<protein>
    <submittedName>
        <fullName evidence="2">Uncharacterized protein</fullName>
    </submittedName>
</protein>
<comment type="caution">
    <text evidence="2">The sequence shown here is derived from an EMBL/GenBank/DDBJ whole genome shotgun (WGS) entry which is preliminary data.</text>
</comment>
<keyword evidence="3" id="KW-1185">Reference proteome</keyword>
<gene>
    <name evidence="2" type="ORF">E3202_08070</name>
</gene>